<accession>A0A9N9TJQ8</accession>
<feature type="binding site" evidence="11">
    <location>
        <position position="106"/>
    </location>
    <ligand>
        <name>ATP</name>
        <dbReference type="ChEBI" id="CHEBI:30616"/>
    </ligand>
</feature>
<evidence type="ECO:0000313" key="15">
    <source>
        <dbReference type="Proteomes" id="UP001153712"/>
    </source>
</evidence>
<dbReference type="PANTHER" id="PTHR10953:SF102">
    <property type="entry name" value="ADENYLYLTRANSFERASE AND SULFURTRANSFERASE MOCS3"/>
    <property type="match status" value="1"/>
</dbReference>
<dbReference type="GO" id="GO:0070566">
    <property type="term" value="F:adenylyltransferase activity"/>
    <property type="evidence" value="ECO:0007669"/>
    <property type="project" value="InterPro"/>
</dbReference>
<evidence type="ECO:0000256" key="2">
    <source>
        <dbReference type="ARBA" id="ARBA00022490"/>
    </source>
</evidence>
<evidence type="ECO:0000256" key="10">
    <source>
        <dbReference type="ARBA" id="ARBA00023268"/>
    </source>
</evidence>
<dbReference type="GO" id="GO:0006777">
    <property type="term" value="P:Mo-molybdopterin cofactor biosynthetic process"/>
    <property type="evidence" value="ECO:0007669"/>
    <property type="project" value="UniProtKB-UniRule"/>
</dbReference>
<evidence type="ECO:0000256" key="8">
    <source>
        <dbReference type="ARBA" id="ARBA00022840"/>
    </source>
</evidence>
<keyword evidence="3 11" id="KW-0808">Transferase</keyword>
<comment type="caution">
    <text evidence="11">Lacks conserved residue(s) required for the propagation of feature annotation.</text>
</comment>
<keyword evidence="15" id="KW-1185">Reference proteome</keyword>
<name>A0A9N9TJQ8_PHYSR</name>
<feature type="binding site" evidence="11">
    <location>
        <begin position="176"/>
        <end position="177"/>
    </location>
    <ligand>
        <name>ATP</name>
        <dbReference type="ChEBI" id="CHEBI:30616"/>
    </ligand>
</feature>
<feature type="binding site" evidence="11">
    <location>
        <position position="220"/>
    </location>
    <ligand>
        <name>Zn(2+)</name>
        <dbReference type="ChEBI" id="CHEBI:29105"/>
    </ligand>
</feature>
<dbReference type="InterPro" id="IPR001763">
    <property type="entry name" value="Rhodanese-like_dom"/>
</dbReference>
<keyword evidence="4 11" id="KW-0819">tRNA processing</keyword>
<dbReference type="AlphaFoldDB" id="A0A9N9TJQ8"/>
<dbReference type="CDD" id="cd00757">
    <property type="entry name" value="ThiF_MoeB_HesA_family"/>
    <property type="match status" value="1"/>
</dbReference>
<keyword evidence="6 11" id="KW-0547">Nucleotide-binding</keyword>
<dbReference type="SUPFAM" id="SSF69572">
    <property type="entry name" value="Activating enzymes of the ubiquitin-like proteins"/>
    <property type="match status" value="1"/>
</dbReference>
<keyword evidence="7 11" id="KW-0862">Zinc</keyword>
<dbReference type="PANTHER" id="PTHR10953">
    <property type="entry name" value="UBIQUITIN-ACTIVATING ENZYME E1"/>
    <property type="match status" value="1"/>
</dbReference>
<feature type="binding site" evidence="11">
    <location>
        <position position="130"/>
    </location>
    <ligand>
        <name>ATP</name>
        <dbReference type="ChEBI" id="CHEBI:30616"/>
    </ligand>
</feature>
<dbReference type="SMART" id="SM00450">
    <property type="entry name" value="RHOD"/>
    <property type="match status" value="1"/>
</dbReference>
<gene>
    <name evidence="14" type="ORF">PHYEVI_LOCUS6343</name>
</gene>
<comment type="pathway">
    <text evidence="11">tRNA modification; 5-methoxycarbonylmethyl-2-thiouridine-tRNA biosynthesis.</text>
</comment>
<protein>
    <recommendedName>
        <fullName evidence="11">Adenylyltransferase and sulfurtransferase MOCS3 homolog</fullName>
    </recommendedName>
    <alternativeName>
        <fullName evidence="11">UBA4 homolog</fullName>
    </alternativeName>
    <alternativeName>
        <fullName evidence="11">Ubiquitin-like protein activator 4 homolog</fullName>
    </alternativeName>
    <domain>
        <recommendedName>
            <fullName evidence="11">Adenylyltransferase</fullName>
            <ecNumber evidence="11">2.7.7.-</ecNumber>
        </recommendedName>
    </domain>
    <domain>
        <recommendedName>
            <fullName evidence="11">Sulfurtransferase</fullName>
            <ecNumber evidence="11">2.8.1.-</ecNumber>
        </recommendedName>
    </domain>
</protein>
<dbReference type="EC" id="2.8.1.-" evidence="11"/>
<dbReference type="FunFam" id="3.40.50.720:FF:000033">
    <property type="entry name" value="Adenylyltransferase and sulfurtransferase MOCS3"/>
    <property type="match status" value="1"/>
</dbReference>
<comment type="subcellular location">
    <subcellularLocation>
        <location evidence="1">Cytoplasm</location>
        <location evidence="1">Cytosol</location>
    </subcellularLocation>
</comment>
<dbReference type="InterPro" id="IPR036873">
    <property type="entry name" value="Rhodanese-like_dom_sf"/>
</dbReference>
<dbReference type="Pfam" id="PF00581">
    <property type="entry name" value="Rhodanese"/>
    <property type="match status" value="1"/>
</dbReference>
<dbReference type="EMBL" id="OU900096">
    <property type="protein sequence ID" value="CAG9859984.1"/>
    <property type="molecule type" value="Genomic_DNA"/>
</dbReference>
<evidence type="ECO:0000256" key="3">
    <source>
        <dbReference type="ARBA" id="ARBA00022679"/>
    </source>
</evidence>
<dbReference type="HAMAP" id="MF_03049">
    <property type="entry name" value="MOCS3_Uba4"/>
    <property type="match status" value="1"/>
</dbReference>
<dbReference type="Gene3D" id="3.40.250.10">
    <property type="entry name" value="Rhodanese-like domain"/>
    <property type="match status" value="1"/>
</dbReference>
<dbReference type="OrthoDB" id="10261062at2759"/>
<feature type="coiled-coil region" evidence="12">
    <location>
        <begin position="3"/>
        <end position="37"/>
    </location>
</feature>
<dbReference type="InterPro" id="IPR035985">
    <property type="entry name" value="Ubiquitin-activating_enz"/>
</dbReference>
<dbReference type="NCBIfam" id="NF004281">
    <property type="entry name" value="PRK05690.1"/>
    <property type="match status" value="1"/>
</dbReference>
<dbReference type="GO" id="GO:0046872">
    <property type="term" value="F:metal ion binding"/>
    <property type="evidence" value="ECO:0007669"/>
    <property type="project" value="UniProtKB-KW"/>
</dbReference>
<evidence type="ECO:0000256" key="7">
    <source>
        <dbReference type="ARBA" id="ARBA00022833"/>
    </source>
</evidence>
<keyword evidence="2 11" id="KW-0963">Cytoplasm</keyword>
<dbReference type="GO" id="GO:0042292">
    <property type="term" value="F:URM1 activating enzyme activity"/>
    <property type="evidence" value="ECO:0007669"/>
    <property type="project" value="TreeGrafter"/>
</dbReference>
<dbReference type="GO" id="GO:0005524">
    <property type="term" value="F:ATP binding"/>
    <property type="evidence" value="ECO:0007669"/>
    <property type="project" value="UniProtKB-KW"/>
</dbReference>
<feature type="binding site" evidence="11">
    <location>
        <position position="292"/>
    </location>
    <ligand>
        <name>Zn(2+)</name>
        <dbReference type="ChEBI" id="CHEBI:29105"/>
    </ligand>
</feature>
<organism evidence="14 15">
    <name type="scientific">Phyllotreta striolata</name>
    <name type="common">Striped flea beetle</name>
    <name type="synonym">Crioceris striolata</name>
    <dbReference type="NCBI Taxonomy" id="444603"/>
    <lineage>
        <taxon>Eukaryota</taxon>
        <taxon>Metazoa</taxon>
        <taxon>Ecdysozoa</taxon>
        <taxon>Arthropoda</taxon>
        <taxon>Hexapoda</taxon>
        <taxon>Insecta</taxon>
        <taxon>Pterygota</taxon>
        <taxon>Neoptera</taxon>
        <taxon>Endopterygota</taxon>
        <taxon>Coleoptera</taxon>
        <taxon>Polyphaga</taxon>
        <taxon>Cucujiformia</taxon>
        <taxon>Chrysomeloidea</taxon>
        <taxon>Chrysomelidae</taxon>
        <taxon>Galerucinae</taxon>
        <taxon>Alticini</taxon>
        <taxon>Phyllotreta</taxon>
    </lineage>
</organism>
<dbReference type="PROSITE" id="PS50206">
    <property type="entry name" value="RHODANESE_3"/>
    <property type="match status" value="1"/>
</dbReference>
<dbReference type="GO" id="GO:0005829">
    <property type="term" value="C:cytosol"/>
    <property type="evidence" value="ECO:0007669"/>
    <property type="project" value="UniProtKB-SubCell"/>
</dbReference>
<proteinExistence type="inferred from homology"/>
<evidence type="ECO:0000256" key="6">
    <source>
        <dbReference type="ARBA" id="ARBA00022741"/>
    </source>
</evidence>
<feature type="active site" description="Glycyl thioester intermediate; for adenylyltransferase activity" evidence="11">
    <location>
        <position position="234"/>
    </location>
</feature>
<dbReference type="Proteomes" id="UP001153712">
    <property type="component" value="Chromosome 3"/>
</dbReference>
<keyword evidence="10 11" id="KW-0511">Multifunctional enzyme</keyword>
<feature type="active site" description="Cysteine persulfide intermediate; for sulfurtransferase activity" evidence="11">
    <location>
        <position position="395"/>
    </location>
</feature>
<dbReference type="Pfam" id="PF00899">
    <property type="entry name" value="ThiF"/>
    <property type="match status" value="1"/>
</dbReference>
<sequence>MDRNLQKSEVDELKQDIQKLKDELRRKERLLFELQQKPLENCPYNNIFKRDEIVRYSRQMIMSEMGTDGQEALKNSNVLIVGIGGLGCPAALYLASSGVGKLTLVDYDTVELSNIHRQILHSEENIDIPKVDSAYAKLKRLNHNIKIVPLRQLINNTTVERLMKSTKYDVVLDCTDNVATRYLLNDACVLNNIPLVSGSALQMEGQLTVYHYMDGPCYRCLFPVPPPPETVTNCGDGGVLGPIPGVIGTLQALEAIKIIIKSEGILTSRFLIFDGASSTFRNVKLRKRNKDCEVCGDSPTILTLINYEQFCRSSAHDKVVDINIVKPEQQVDVEYFEKCKGTSLVIDVRPELEFKMCSLPSTINYPFTKLTKNVGGFTEFLKNQAKTTENVFFICRRGNDSQRALNYIQNDVIDSNLNVYNVKGGLRDYALKIDSNFPIY</sequence>
<evidence type="ECO:0000259" key="13">
    <source>
        <dbReference type="PROSITE" id="PS50206"/>
    </source>
</evidence>
<dbReference type="InterPro" id="IPR028885">
    <property type="entry name" value="MOCS3/Uba4"/>
</dbReference>
<keyword evidence="12" id="KW-0175">Coiled coil</keyword>
<evidence type="ECO:0000256" key="5">
    <source>
        <dbReference type="ARBA" id="ARBA00022723"/>
    </source>
</evidence>
<keyword evidence="8 11" id="KW-0067">ATP-binding</keyword>
<keyword evidence="9 11" id="KW-0501">Molybdenum cofactor biosynthesis</keyword>
<dbReference type="InterPro" id="IPR045886">
    <property type="entry name" value="ThiF/MoeB/HesA"/>
</dbReference>
<dbReference type="InterPro" id="IPR000594">
    <property type="entry name" value="ThiF_NAD_FAD-bd"/>
</dbReference>
<dbReference type="Gene3D" id="3.40.50.720">
    <property type="entry name" value="NAD(P)-binding Rossmann-like Domain"/>
    <property type="match status" value="1"/>
</dbReference>
<reference evidence="14" key="1">
    <citation type="submission" date="2022-01" db="EMBL/GenBank/DDBJ databases">
        <authorList>
            <person name="King R."/>
        </authorList>
    </citation>
    <scope>NUCLEOTIDE SEQUENCE</scope>
</reference>
<evidence type="ECO:0000256" key="1">
    <source>
        <dbReference type="ARBA" id="ARBA00004514"/>
    </source>
</evidence>
<dbReference type="GO" id="GO:0004792">
    <property type="term" value="F:thiosulfate-cyanide sulfurtransferase activity"/>
    <property type="evidence" value="ECO:0007669"/>
    <property type="project" value="TreeGrafter"/>
</dbReference>
<evidence type="ECO:0000256" key="12">
    <source>
        <dbReference type="SAM" id="Coils"/>
    </source>
</evidence>
<comment type="cofactor">
    <cofactor evidence="11">
        <name>Zn(2+)</name>
        <dbReference type="ChEBI" id="CHEBI:29105"/>
    </cofactor>
    <text evidence="11">Binds 1 zinc ion per subunit.</text>
</comment>
<evidence type="ECO:0000256" key="9">
    <source>
        <dbReference type="ARBA" id="ARBA00023150"/>
    </source>
</evidence>
<comment type="function">
    <text evidence="11">Plays a central role in 2-thiolation of mcm(5)S(2)U at tRNA wobble positions of cytosolic tRNA(Lys), tRNA(Glu) and tRNA(Gln). Acts by mediating the C-terminal thiocarboxylation of the sulfur carrier URM1. Its N-terminus first activates URM1 as acyl-adenylate (-COAMP), then the persulfide sulfur on the catalytic cysteine is transferred to URM1 to form thiocarboxylation (-COSH) of its C-terminus. The reaction probably involves hydrogen sulfide that is generated from the persulfide intermediate and that acts as nucleophile towards URM1. Subsequently, a transient disulfide bond is formed. Does not use thiosulfate as sulfur donor; NFS1 probably acting as a sulfur donor for thiocarboxylation reactions.</text>
</comment>
<evidence type="ECO:0000313" key="14">
    <source>
        <dbReference type="EMBL" id="CAG9859984.1"/>
    </source>
</evidence>
<dbReference type="GO" id="GO:0032447">
    <property type="term" value="P:protein urmylation"/>
    <property type="evidence" value="ECO:0007669"/>
    <property type="project" value="TreeGrafter"/>
</dbReference>
<dbReference type="EC" id="2.7.7.-" evidence="11"/>
<comment type="similarity">
    <text evidence="11">In the N-terminal section; belongs to the HesA/MoeB/ThiF family. UBA4 subfamily.</text>
</comment>
<evidence type="ECO:0000256" key="4">
    <source>
        <dbReference type="ARBA" id="ARBA00022694"/>
    </source>
</evidence>
<feature type="binding site" evidence="11">
    <location>
        <position position="217"/>
    </location>
    <ligand>
        <name>Zn(2+)</name>
        <dbReference type="ChEBI" id="CHEBI:29105"/>
    </ligand>
</feature>
<feature type="domain" description="Rhodanese" evidence="13">
    <location>
        <begin position="339"/>
        <end position="438"/>
    </location>
</feature>
<feature type="binding site" evidence="11">
    <location>
        <position position="85"/>
    </location>
    <ligand>
        <name>ATP</name>
        <dbReference type="ChEBI" id="CHEBI:30616"/>
    </ligand>
</feature>
<keyword evidence="5 11" id="KW-0479">Metal-binding</keyword>
<evidence type="ECO:0000256" key="11">
    <source>
        <dbReference type="HAMAP-Rule" id="MF_03049"/>
    </source>
</evidence>
<feature type="binding site" evidence="11">
    <location>
        <position position="295"/>
    </location>
    <ligand>
        <name>Zn(2+)</name>
        <dbReference type="ChEBI" id="CHEBI:29105"/>
    </ligand>
</feature>
<dbReference type="GO" id="GO:0002143">
    <property type="term" value="P:tRNA wobble position uridine thiolation"/>
    <property type="evidence" value="ECO:0007669"/>
    <property type="project" value="InterPro"/>
</dbReference>